<organism evidence="7 8">
    <name type="scientific">Desulfosudis oleivorans (strain DSM 6200 / JCM 39069 / Hxd3)</name>
    <name type="common">Desulfococcus oleovorans</name>
    <dbReference type="NCBI Taxonomy" id="96561"/>
    <lineage>
        <taxon>Bacteria</taxon>
        <taxon>Pseudomonadati</taxon>
        <taxon>Thermodesulfobacteriota</taxon>
        <taxon>Desulfobacteria</taxon>
        <taxon>Desulfobacterales</taxon>
        <taxon>Desulfosudaceae</taxon>
        <taxon>Desulfosudis</taxon>
    </lineage>
</organism>
<keyword evidence="4" id="KW-0560">Oxidoreductase</keyword>
<evidence type="ECO:0000256" key="4">
    <source>
        <dbReference type="RuleBase" id="RU362125"/>
    </source>
</evidence>
<keyword evidence="2 4" id="KW-0285">Flavoprotein</keyword>
<dbReference type="InterPro" id="IPR036250">
    <property type="entry name" value="AcylCo_DH-like_C"/>
</dbReference>
<dbReference type="EMBL" id="CP000859">
    <property type="protein sequence ID" value="ABW66739.1"/>
    <property type="molecule type" value="Genomic_DNA"/>
</dbReference>
<dbReference type="RefSeq" id="WP_012174357.1">
    <property type="nucleotide sequence ID" value="NC_009943.1"/>
</dbReference>
<dbReference type="Gene3D" id="1.20.140.10">
    <property type="entry name" value="Butyryl-CoA Dehydrogenase, subunit A, domain 3"/>
    <property type="match status" value="1"/>
</dbReference>
<dbReference type="HOGENOM" id="CLU_016513_3_0_7"/>
<protein>
    <submittedName>
        <fullName evidence="7">Acyl-CoA dehydrogenase domain protein</fullName>
    </submittedName>
</protein>
<evidence type="ECO:0000313" key="8">
    <source>
        <dbReference type="Proteomes" id="UP000008561"/>
    </source>
</evidence>
<dbReference type="KEGG" id="dol:Dole_0929"/>
<evidence type="ECO:0000259" key="6">
    <source>
        <dbReference type="Pfam" id="PF02770"/>
    </source>
</evidence>
<evidence type="ECO:0000313" key="7">
    <source>
        <dbReference type="EMBL" id="ABW66739.1"/>
    </source>
</evidence>
<proteinExistence type="inferred from homology"/>
<dbReference type="GO" id="GO:0003995">
    <property type="term" value="F:acyl-CoA dehydrogenase activity"/>
    <property type="evidence" value="ECO:0007669"/>
    <property type="project" value="TreeGrafter"/>
</dbReference>
<dbReference type="InterPro" id="IPR052904">
    <property type="entry name" value="Acyl-CoA_dehydrogenase-like"/>
</dbReference>
<comment type="similarity">
    <text evidence="1 4">Belongs to the acyl-CoA dehydrogenase family.</text>
</comment>
<dbReference type="SUPFAM" id="SSF56645">
    <property type="entry name" value="Acyl-CoA dehydrogenase NM domain-like"/>
    <property type="match status" value="1"/>
</dbReference>
<dbReference type="Proteomes" id="UP000008561">
    <property type="component" value="Chromosome"/>
</dbReference>
<dbReference type="PANTHER" id="PTHR42707">
    <property type="entry name" value="ACYL-COA DEHYDROGENASE"/>
    <property type="match status" value="1"/>
</dbReference>
<gene>
    <name evidence="7" type="ordered locus">Dole_0929</name>
</gene>
<dbReference type="InterPro" id="IPR009075">
    <property type="entry name" value="AcylCo_DH/oxidase_C"/>
</dbReference>
<evidence type="ECO:0000256" key="1">
    <source>
        <dbReference type="ARBA" id="ARBA00009347"/>
    </source>
</evidence>
<dbReference type="eggNOG" id="COG1960">
    <property type="taxonomic scope" value="Bacteria"/>
</dbReference>
<dbReference type="InterPro" id="IPR006091">
    <property type="entry name" value="Acyl-CoA_Oxase/DH_mid-dom"/>
</dbReference>
<dbReference type="STRING" id="96561.Dole_0929"/>
<dbReference type="InterPro" id="IPR009100">
    <property type="entry name" value="AcylCoA_DH/oxidase_NM_dom_sf"/>
</dbReference>
<sequence length="541" mass="61074">MSYPDRNNPYTFNPYLEWRKKVDYYQADPFVQKMIRVFAGDEAEKVDAEAAAFSKKVSFRWRDLAERIATPDNRPYMMHYDGHKNRIDRIVRPYEIEVMEKEVFAEAWFSPKTSLWTRFIKLYLLSQNSEAGLVCPLICTWGMADLLEKYADTPETRHILEHTRDGINGEFAIGAQFVSEIQGGSDVPANLLEAVEEDGRWRLYGTKFFCSAAHADYSVVTAKPKGSEEVALFVIPMWLDGNREKEIRNGFTIDRLKWKMGTVELPTAEITFNGAAAYPVGPLNRGVANVVGIVLTCSRLALSIGSAGGMARGLREVEKYGEFRTAFGIALKDFPMMAAQYLTNAGCVRRTIAGNFKVYKAFIELPGGLSVGLDGGGLSVSSKADEPPELRKHRFDVRQLILLQKITVARDAIDLSRLGISAFGGHGVMEDFSSFPRMFRDGMVNELWEGPRNVLLTQLFMDFQKVRNWYPPNEFAGRILQGADETLVRGFAKELEEILETPHLFDMDEKTIAVCGQWDDFCERFFHAYQDLALAEVEAAG</sequence>
<dbReference type="AlphaFoldDB" id="A8ZWD1"/>
<dbReference type="OrthoDB" id="9771038at2"/>
<dbReference type="Pfam" id="PF02770">
    <property type="entry name" value="Acyl-CoA_dh_M"/>
    <property type="match status" value="1"/>
</dbReference>
<keyword evidence="8" id="KW-1185">Reference proteome</keyword>
<dbReference type="Pfam" id="PF00441">
    <property type="entry name" value="Acyl-CoA_dh_1"/>
    <property type="match status" value="1"/>
</dbReference>
<dbReference type="SUPFAM" id="SSF47203">
    <property type="entry name" value="Acyl-CoA dehydrogenase C-terminal domain-like"/>
    <property type="match status" value="1"/>
</dbReference>
<reference evidence="7 8" key="1">
    <citation type="submission" date="2007-10" db="EMBL/GenBank/DDBJ databases">
        <title>Complete sequence of Desulfococcus oleovorans Hxd3.</title>
        <authorList>
            <consortium name="US DOE Joint Genome Institute"/>
            <person name="Copeland A."/>
            <person name="Lucas S."/>
            <person name="Lapidus A."/>
            <person name="Barry K."/>
            <person name="Glavina del Rio T."/>
            <person name="Dalin E."/>
            <person name="Tice H."/>
            <person name="Pitluck S."/>
            <person name="Kiss H."/>
            <person name="Brettin T."/>
            <person name="Bruce D."/>
            <person name="Detter J.C."/>
            <person name="Han C."/>
            <person name="Schmutz J."/>
            <person name="Larimer F."/>
            <person name="Land M."/>
            <person name="Hauser L."/>
            <person name="Kyrpides N."/>
            <person name="Kim E."/>
            <person name="Wawrik B."/>
            <person name="Richardson P."/>
        </authorList>
    </citation>
    <scope>NUCLEOTIDE SEQUENCE [LARGE SCALE GENOMIC DNA]</scope>
    <source>
        <strain evidence="8">DSM 6200 / JCM 39069 / Hxd3</strain>
    </source>
</reference>
<name>A8ZWD1_DESOH</name>
<dbReference type="PANTHER" id="PTHR42707:SF2">
    <property type="entry name" value="ACD11 DEHYDROGENASE"/>
    <property type="match status" value="1"/>
</dbReference>
<accession>A8ZWD1</accession>
<keyword evidence="3 4" id="KW-0274">FAD</keyword>
<feature type="domain" description="Acyl-CoA dehydrogenase/oxidase C-terminal" evidence="5">
    <location>
        <begin position="398"/>
        <end position="458"/>
    </location>
</feature>
<evidence type="ECO:0000256" key="2">
    <source>
        <dbReference type="ARBA" id="ARBA00022630"/>
    </source>
</evidence>
<dbReference type="Gene3D" id="2.40.110.20">
    <property type="match status" value="1"/>
</dbReference>
<feature type="domain" description="Acyl-CoA oxidase/dehydrogenase middle" evidence="6">
    <location>
        <begin position="177"/>
        <end position="273"/>
    </location>
</feature>
<evidence type="ECO:0000259" key="5">
    <source>
        <dbReference type="Pfam" id="PF00441"/>
    </source>
</evidence>
<comment type="cofactor">
    <cofactor evidence="4">
        <name>FAD</name>
        <dbReference type="ChEBI" id="CHEBI:57692"/>
    </cofactor>
</comment>
<evidence type="ECO:0000256" key="3">
    <source>
        <dbReference type="ARBA" id="ARBA00022827"/>
    </source>
</evidence>